<dbReference type="GO" id="GO:0006508">
    <property type="term" value="P:proteolysis"/>
    <property type="evidence" value="ECO:0007669"/>
    <property type="project" value="UniProtKB-KW"/>
</dbReference>
<dbReference type="SUPFAM" id="SSF52317">
    <property type="entry name" value="Class I glutamine amidotransferase-like"/>
    <property type="match status" value="1"/>
</dbReference>
<feature type="active site" description="Charge relay system" evidence="6">
    <location>
        <position position="261"/>
    </location>
</feature>
<evidence type="ECO:0000256" key="2">
    <source>
        <dbReference type="ARBA" id="ARBA00022645"/>
    </source>
</evidence>
<evidence type="ECO:0000313" key="10">
    <source>
        <dbReference type="EMBL" id="CDS86763.1"/>
    </source>
</evidence>
<evidence type="ECO:0000259" key="8">
    <source>
        <dbReference type="Pfam" id="PF17676"/>
    </source>
</evidence>
<dbReference type="InterPro" id="IPR027478">
    <property type="entry name" value="LdcA_N"/>
</dbReference>
<dbReference type="GO" id="GO:0008236">
    <property type="term" value="F:serine-type peptidase activity"/>
    <property type="evidence" value="ECO:0007669"/>
    <property type="project" value="UniProtKB-KW"/>
</dbReference>
<reference evidence="9" key="1">
    <citation type="submission" date="2014-07" db="EMBL/GenBank/DDBJ databases">
        <authorList>
            <person name="Monot Marc"/>
        </authorList>
    </citation>
    <scope>NUCLEOTIDE SEQUENCE</scope>
    <source>
        <strain evidence="11">7032989</strain>
        <strain evidence="9">7032994</strain>
    </source>
</reference>
<dbReference type="InterPro" id="IPR040921">
    <property type="entry name" value="Peptidase_S66C"/>
</dbReference>
<dbReference type="AlphaFoldDB" id="A0A069ADQ8"/>
<dbReference type="InterPro" id="IPR029062">
    <property type="entry name" value="Class_I_gatase-like"/>
</dbReference>
<dbReference type="EMBL" id="LK932509">
    <property type="protein sequence ID" value="CDS86763.1"/>
    <property type="molecule type" value="Genomic_DNA"/>
</dbReference>
<keyword evidence="2 9" id="KW-0121">Carboxypeptidase</keyword>
<feature type="domain" description="LD-carboxypeptidase N-terminal" evidence="7">
    <location>
        <begin position="3"/>
        <end position="119"/>
    </location>
</feature>
<evidence type="ECO:0000259" key="7">
    <source>
        <dbReference type="Pfam" id="PF02016"/>
    </source>
</evidence>
<gene>
    <name evidence="11" type="ORF">BN1095_340131</name>
    <name evidence="10" type="ORF">BN1096_560320</name>
    <name evidence="9" type="ORF">BN1097_540322</name>
</gene>
<dbReference type="InterPro" id="IPR003507">
    <property type="entry name" value="S66_fam"/>
</dbReference>
<dbReference type="InterPro" id="IPR040449">
    <property type="entry name" value="Peptidase_S66_N"/>
</dbReference>
<dbReference type="RefSeq" id="WP_021366496.1">
    <property type="nucleotide sequence ID" value="NZ_BBYB01000042.1"/>
</dbReference>
<dbReference type="PIRSF" id="PIRSF028757">
    <property type="entry name" value="LD-carboxypeptidase"/>
    <property type="match status" value="1"/>
</dbReference>
<evidence type="ECO:0000256" key="4">
    <source>
        <dbReference type="ARBA" id="ARBA00022801"/>
    </source>
</evidence>
<dbReference type="SUPFAM" id="SSF141986">
    <property type="entry name" value="LD-carboxypeptidase A C-terminal domain-like"/>
    <property type="match status" value="1"/>
</dbReference>
<dbReference type="EC" id="3.4.17.13" evidence="9 10"/>
<dbReference type="PANTHER" id="PTHR30237:SF2">
    <property type="entry name" value="MUREIN TETRAPEPTIDE CARBOXYPEPTIDASE"/>
    <property type="match status" value="1"/>
</dbReference>
<organism evidence="9">
    <name type="scientific">Clostridioides difficile</name>
    <name type="common">Peptoclostridium difficile</name>
    <dbReference type="NCBI Taxonomy" id="1496"/>
    <lineage>
        <taxon>Bacteria</taxon>
        <taxon>Bacillati</taxon>
        <taxon>Bacillota</taxon>
        <taxon>Clostridia</taxon>
        <taxon>Peptostreptococcales</taxon>
        <taxon>Peptostreptococcaceae</taxon>
        <taxon>Clostridioides</taxon>
    </lineage>
</organism>
<evidence type="ECO:0000256" key="6">
    <source>
        <dbReference type="PIRSR" id="PIRSR028757-1"/>
    </source>
</evidence>
<dbReference type="GO" id="GO:0106415">
    <property type="term" value="F:muramoyltetrapeptide carboxypeptidase activity"/>
    <property type="evidence" value="ECO:0007669"/>
    <property type="project" value="UniProtKB-EC"/>
</dbReference>
<evidence type="ECO:0000313" key="11">
    <source>
        <dbReference type="EMBL" id="CDT20404.1"/>
    </source>
</evidence>
<evidence type="ECO:0000313" key="9">
    <source>
        <dbReference type="EMBL" id="CDS86286.1"/>
    </source>
</evidence>
<dbReference type="InterPro" id="IPR027461">
    <property type="entry name" value="Carboxypeptidase_A_C_sf"/>
</dbReference>
<comment type="similarity">
    <text evidence="1">Belongs to the peptidase S66 family.</text>
</comment>
<dbReference type="Gene3D" id="3.40.50.10740">
    <property type="entry name" value="Class I glutamine amidotransferase-like"/>
    <property type="match status" value="1"/>
</dbReference>
<dbReference type="Gene3D" id="3.50.30.60">
    <property type="entry name" value="LD-carboxypeptidase A C-terminal domain-like"/>
    <property type="match status" value="1"/>
</dbReference>
<evidence type="ECO:0000256" key="3">
    <source>
        <dbReference type="ARBA" id="ARBA00022670"/>
    </source>
</evidence>
<feature type="active site" description="Charge relay system" evidence="6">
    <location>
        <position position="196"/>
    </location>
</feature>
<evidence type="ECO:0000256" key="1">
    <source>
        <dbReference type="ARBA" id="ARBA00010233"/>
    </source>
</evidence>
<dbReference type="PANTHER" id="PTHR30237">
    <property type="entry name" value="MURAMOYLTETRAPEPTIDE CARBOXYPEPTIDASE"/>
    <property type="match status" value="1"/>
</dbReference>
<feature type="domain" description="LD-carboxypeptidase C-terminal" evidence="8">
    <location>
        <begin position="165"/>
        <end position="276"/>
    </location>
</feature>
<feature type="active site" description="Nucleophile" evidence="6">
    <location>
        <position position="99"/>
    </location>
</feature>
<accession>A0A069ADQ8</accession>
<keyword evidence="4 9" id="KW-0378">Hydrolase</keyword>
<keyword evidence="3" id="KW-0645">Protease</keyword>
<proteinExistence type="inferred from homology"/>
<protein>
    <submittedName>
        <fullName evidence="10">Putative muramoyltetrapeptide carboxypeptidase, S66 family</fullName>
    </submittedName>
    <submittedName>
        <fullName evidence="9">Putative muramoyltetrapeptide carboxypeptidase,S66 family</fullName>
        <ecNumber evidence="9 10">3.4.17.13</ecNumber>
    </submittedName>
</protein>
<evidence type="ECO:0000256" key="5">
    <source>
        <dbReference type="ARBA" id="ARBA00022825"/>
    </source>
</evidence>
<dbReference type="CDD" id="cd07025">
    <property type="entry name" value="Peptidase_S66"/>
    <property type="match status" value="1"/>
</dbReference>
<sequence>MLGIIAPSGPLRNTSLEEIKFNLESYGYEVKFSESCSLNYKGYLAGNDDIRARDIEDMFLDKDVDIIMCLRGGYGTTRILDKINYDIIKQNPKPFIGFSDITGLNLAFYKNCGLLPYHGIMAANVGKWDKFTYKSLVNALEFKDELYLENPKEEKIYTVCEGKAEGIIMGGNLSLIIATMGTKYEIDSKDKILFIEEIGEPQYKLDRMLTQLYSSGKLEECNGIIFGDFKDCIEENDLMELLIEFANKVNKPSIYNLQSGHCIPMITIPLGRMCELDATEKIVKLKK</sequence>
<keyword evidence="5" id="KW-0720">Serine protease</keyword>
<name>A0A069ADQ8_CLODI</name>
<dbReference type="EMBL" id="LK933005">
    <property type="protein sequence ID" value="CDT20404.1"/>
    <property type="molecule type" value="Genomic_DNA"/>
</dbReference>
<dbReference type="Pfam" id="PF02016">
    <property type="entry name" value="Peptidase_S66"/>
    <property type="match status" value="1"/>
</dbReference>
<dbReference type="MEROPS" id="S66.001"/>
<dbReference type="Pfam" id="PF17676">
    <property type="entry name" value="Peptidase_S66C"/>
    <property type="match status" value="1"/>
</dbReference>
<dbReference type="EMBL" id="LK932392">
    <property type="protein sequence ID" value="CDS86286.1"/>
    <property type="molecule type" value="Genomic_DNA"/>
</dbReference>